<dbReference type="FunFam" id="1.10.10.60:FF:000132">
    <property type="entry name" value="AraC family transcriptional regulator"/>
    <property type="match status" value="1"/>
</dbReference>
<dbReference type="GO" id="GO:0009893">
    <property type="term" value="P:positive regulation of metabolic process"/>
    <property type="evidence" value="ECO:0007669"/>
    <property type="project" value="UniProtKB-ARBA"/>
</dbReference>
<protein>
    <submittedName>
        <fullName evidence="7">Transcriptional regulator, AraC family</fullName>
    </submittedName>
</protein>
<keyword evidence="2" id="KW-0805">Transcription regulation</keyword>
<dbReference type="InterPro" id="IPR020449">
    <property type="entry name" value="Tscrpt_reg_AraC-type_HTH"/>
</dbReference>
<keyword evidence="3" id="KW-0238">DNA-binding</keyword>
<dbReference type="InterPro" id="IPR011051">
    <property type="entry name" value="RmlC_Cupin_sf"/>
</dbReference>
<proteinExistence type="predicted"/>
<dbReference type="PANTHER" id="PTHR11019">
    <property type="entry name" value="HTH-TYPE TRANSCRIPTIONAL REGULATOR NIMR"/>
    <property type="match status" value="1"/>
</dbReference>
<dbReference type="Gene3D" id="2.60.120.10">
    <property type="entry name" value="Jelly Rolls"/>
    <property type="match status" value="1"/>
</dbReference>
<evidence type="ECO:0000313" key="7">
    <source>
        <dbReference type="EMBL" id="SEC06799.1"/>
    </source>
</evidence>
<dbReference type="SUPFAM" id="SSF51182">
    <property type="entry name" value="RmlC-like cupins"/>
    <property type="match status" value="1"/>
</dbReference>
<dbReference type="CDD" id="cd06124">
    <property type="entry name" value="cupin_NimR-like_N"/>
    <property type="match status" value="1"/>
</dbReference>
<dbReference type="Gene3D" id="1.10.10.60">
    <property type="entry name" value="Homeodomain-like"/>
    <property type="match status" value="1"/>
</dbReference>
<accession>A0A1H4PHC2</accession>
<dbReference type="InterPro" id="IPR009057">
    <property type="entry name" value="Homeodomain-like_sf"/>
</dbReference>
<dbReference type="SMART" id="SM00342">
    <property type="entry name" value="HTH_ARAC"/>
    <property type="match status" value="1"/>
</dbReference>
<evidence type="ECO:0000256" key="4">
    <source>
        <dbReference type="ARBA" id="ARBA00023159"/>
    </source>
</evidence>
<evidence type="ECO:0000256" key="3">
    <source>
        <dbReference type="ARBA" id="ARBA00023125"/>
    </source>
</evidence>
<name>A0A1H4PHC2_9PSED</name>
<dbReference type="Proteomes" id="UP000198982">
    <property type="component" value="Unassembled WGS sequence"/>
</dbReference>
<keyword evidence="4" id="KW-0010">Activator</keyword>
<gene>
    <name evidence="7" type="ORF">SAMN05216178_3322</name>
</gene>
<dbReference type="Pfam" id="PF02311">
    <property type="entry name" value="AraC_binding"/>
    <property type="match status" value="1"/>
</dbReference>
<dbReference type="InterPro" id="IPR014710">
    <property type="entry name" value="RmlC-like_jellyroll"/>
</dbReference>
<dbReference type="InterPro" id="IPR003313">
    <property type="entry name" value="AraC-bd"/>
</dbReference>
<dbReference type="SUPFAM" id="SSF46689">
    <property type="entry name" value="Homeodomain-like"/>
    <property type="match status" value="1"/>
</dbReference>
<dbReference type="GO" id="GO:0003700">
    <property type="term" value="F:DNA-binding transcription factor activity"/>
    <property type="evidence" value="ECO:0007669"/>
    <property type="project" value="InterPro"/>
</dbReference>
<sequence>MTDFDAAVPDDLSEWCAGPDVIALRGDDHPASEFRLGTREYDWHQHARGQVFCVETGMIQVRTAHGAWLLPPQRAGWMPPGVAHQIRVSGALTGWSLLLSPSASRQLQDRPCVLGISSVLRVLVERAAGWSGQARLGPEQARISAVILDELRGAAPQPLHLPLPSEPRLLKIAQAILDNRDSQWTLKDWAAWGAMSASTLRRLMLAQTGMNFARWRQQAQLALALEMLARGVAVNQVADALGYASASNFIAMFRRAFGDSPARYFAVRPGA</sequence>
<dbReference type="AlphaFoldDB" id="A0A1H4PHC2"/>
<dbReference type="InterPro" id="IPR018062">
    <property type="entry name" value="HTH_AraC-typ_CS"/>
</dbReference>
<dbReference type="Pfam" id="PF12833">
    <property type="entry name" value="HTH_18"/>
    <property type="match status" value="1"/>
</dbReference>
<feature type="domain" description="HTH araC/xylS-type" evidence="6">
    <location>
        <begin position="170"/>
        <end position="267"/>
    </location>
</feature>
<dbReference type="GO" id="GO:0043565">
    <property type="term" value="F:sequence-specific DNA binding"/>
    <property type="evidence" value="ECO:0007669"/>
    <property type="project" value="InterPro"/>
</dbReference>
<dbReference type="RefSeq" id="WP_092317269.1">
    <property type="nucleotide sequence ID" value="NZ_FNTJ01000001.1"/>
</dbReference>
<dbReference type="PROSITE" id="PS00041">
    <property type="entry name" value="HTH_ARAC_FAMILY_1"/>
    <property type="match status" value="1"/>
</dbReference>
<keyword evidence="8" id="KW-1185">Reference proteome</keyword>
<evidence type="ECO:0000256" key="2">
    <source>
        <dbReference type="ARBA" id="ARBA00023015"/>
    </source>
</evidence>
<dbReference type="EMBL" id="FNTJ01000001">
    <property type="protein sequence ID" value="SEC06799.1"/>
    <property type="molecule type" value="Genomic_DNA"/>
</dbReference>
<keyword evidence="1" id="KW-0678">Repressor</keyword>
<dbReference type="PROSITE" id="PS01124">
    <property type="entry name" value="HTH_ARAC_FAMILY_2"/>
    <property type="match status" value="1"/>
</dbReference>
<evidence type="ECO:0000256" key="1">
    <source>
        <dbReference type="ARBA" id="ARBA00022491"/>
    </source>
</evidence>
<organism evidence="7 8">
    <name type="scientific">Pseudomonas saponiphila</name>
    <dbReference type="NCBI Taxonomy" id="556534"/>
    <lineage>
        <taxon>Bacteria</taxon>
        <taxon>Pseudomonadati</taxon>
        <taxon>Pseudomonadota</taxon>
        <taxon>Gammaproteobacteria</taxon>
        <taxon>Pseudomonadales</taxon>
        <taxon>Pseudomonadaceae</taxon>
        <taxon>Pseudomonas</taxon>
    </lineage>
</organism>
<reference evidence="8" key="1">
    <citation type="submission" date="2016-10" db="EMBL/GenBank/DDBJ databases">
        <authorList>
            <person name="Varghese N."/>
            <person name="Submissions S."/>
        </authorList>
    </citation>
    <scope>NUCLEOTIDE SEQUENCE [LARGE SCALE GENOMIC DNA]</scope>
    <source>
        <strain evidence="8">DSM 9751</strain>
    </source>
</reference>
<evidence type="ECO:0000313" key="8">
    <source>
        <dbReference type="Proteomes" id="UP000198982"/>
    </source>
</evidence>
<dbReference type="InterPro" id="IPR018060">
    <property type="entry name" value="HTH_AraC"/>
</dbReference>
<dbReference type="PRINTS" id="PR00032">
    <property type="entry name" value="HTHARAC"/>
</dbReference>
<dbReference type="PANTHER" id="PTHR11019:SF159">
    <property type="entry name" value="TRANSCRIPTIONAL REGULATOR-RELATED"/>
    <property type="match status" value="1"/>
</dbReference>
<keyword evidence="5" id="KW-0804">Transcription</keyword>
<evidence type="ECO:0000259" key="6">
    <source>
        <dbReference type="PROSITE" id="PS01124"/>
    </source>
</evidence>
<evidence type="ECO:0000256" key="5">
    <source>
        <dbReference type="ARBA" id="ARBA00023163"/>
    </source>
</evidence>